<name>A0ACC0M225_RHOML</name>
<evidence type="ECO:0000313" key="2">
    <source>
        <dbReference type="Proteomes" id="UP001062846"/>
    </source>
</evidence>
<keyword evidence="2" id="KW-1185">Reference proteome</keyword>
<dbReference type="Proteomes" id="UP001062846">
    <property type="component" value="Chromosome 10"/>
</dbReference>
<reference evidence="1" key="1">
    <citation type="submission" date="2022-02" db="EMBL/GenBank/DDBJ databases">
        <title>Plant Genome Project.</title>
        <authorList>
            <person name="Zhang R.-G."/>
        </authorList>
    </citation>
    <scope>NUCLEOTIDE SEQUENCE</scope>
    <source>
        <strain evidence="1">AT1</strain>
    </source>
</reference>
<proteinExistence type="predicted"/>
<dbReference type="EMBL" id="CM046397">
    <property type="protein sequence ID" value="KAI8534900.1"/>
    <property type="molecule type" value="Genomic_DNA"/>
</dbReference>
<organism evidence="1 2">
    <name type="scientific">Rhododendron molle</name>
    <name type="common">Chinese azalea</name>
    <name type="synonym">Azalea mollis</name>
    <dbReference type="NCBI Taxonomy" id="49168"/>
    <lineage>
        <taxon>Eukaryota</taxon>
        <taxon>Viridiplantae</taxon>
        <taxon>Streptophyta</taxon>
        <taxon>Embryophyta</taxon>
        <taxon>Tracheophyta</taxon>
        <taxon>Spermatophyta</taxon>
        <taxon>Magnoliopsida</taxon>
        <taxon>eudicotyledons</taxon>
        <taxon>Gunneridae</taxon>
        <taxon>Pentapetalae</taxon>
        <taxon>asterids</taxon>
        <taxon>Ericales</taxon>
        <taxon>Ericaceae</taxon>
        <taxon>Ericoideae</taxon>
        <taxon>Rhodoreae</taxon>
        <taxon>Rhododendron</taxon>
    </lineage>
</organism>
<protein>
    <submittedName>
        <fullName evidence="1">Uncharacterized protein</fullName>
    </submittedName>
</protein>
<gene>
    <name evidence="1" type="ORF">RHMOL_Rhmol10G0132600</name>
</gene>
<evidence type="ECO:0000313" key="1">
    <source>
        <dbReference type="EMBL" id="KAI8534900.1"/>
    </source>
</evidence>
<comment type="caution">
    <text evidence="1">The sequence shown here is derived from an EMBL/GenBank/DDBJ whole genome shotgun (WGS) entry which is preliminary data.</text>
</comment>
<sequence>MPILAGGFAPRFAKRPEYISPFSLSPLFEFEKREPDLRGELSLLGLQIREEADLPRVGVPPVVHQAGWYFYPCALPLSLLLRVCVLFLFV</sequence>
<accession>A0ACC0M225</accession>